<organism evidence="4 5">
    <name type="scientific">Planococcus rifietoensis</name>
    <dbReference type="NCBI Taxonomy" id="200991"/>
    <lineage>
        <taxon>Bacteria</taxon>
        <taxon>Bacillati</taxon>
        <taxon>Bacillota</taxon>
        <taxon>Bacilli</taxon>
        <taxon>Bacillales</taxon>
        <taxon>Caryophanaceae</taxon>
        <taxon>Planococcus</taxon>
    </lineage>
</organism>
<dbReference type="STRING" id="200991.AUC31_05345"/>
<dbReference type="KEGG" id="prt:AUC31_05345"/>
<dbReference type="RefSeq" id="WP_058381390.1">
    <property type="nucleotide sequence ID" value="NZ_CP013659.2"/>
</dbReference>
<protein>
    <submittedName>
        <fullName evidence="4">NUDIX hydrolase</fullName>
    </submittedName>
</protein>
<dbReference type="AlphaFoldDB" id="A0A0U2Z4B2"/>
<dbReference type="PANTHER" id="PTHR43736">
    <property type="entry name" value="ADP-RIBOSE PYROPHOSPHATASE"/>
    <property type="match status" value="1"/>
</dbReference>
<sequence>METSRKVFAYITRGEEHNRELLLFEYKGEPEVGLQVPGGTIGEGELLIDALYREVKEETGLPRDVLEFVGKIHKYNYYPAHKDKAYERNIFHFEYTGEKIDEFEHTIKSEGRDNGLIVQYRWEPIEGLPKLAADQDEAIELLEY</sequence>
<reference evidence="4" key="1">
    <citation type="submission" date="2016-01" db="EMBL/GenBank/DDBJ databases">
        <title>Complete genome of Planococcus rifietoensis type strain M8.</title>
        <authorList>
            <person name="See-Too W.S."/>
        </authorList>
    </citation>
    <scope>NUCLEOTIDE SEQUENCE [LARGE SCALE GENOMIC DNA]</scope>
    <source>
        <strain evidence="4">M8</strain>
    </source>
</reference>
<keyword evidence="2 4" id="KW-0378">Hydrolase</keyword>
<proteinExistence type="inferred from homology"/>
<dbReference type="Gene3D" id="3.90.79.10">
    <property type="entry name" value="Nucleoside Triphosphate Pyrophosphohydrolase"/>
    <property type="match status" value="1"/>
</dbReference>
<dbReference type="InterPro" id="IPR020084">
    <property type="entry name" value="NUDIX_hydrolase_CS"/>
</dbReference>
<evidence type="ECO:0000313" key="5">
    <source>
        <dbReference type="Proteomes" id="UP000067683"/>
    </source>
</evidence>
<comment type="similarity">
    <text evidence="1">Belongs to the Nudix hydrolase family.</text>
</comment>
<dbReference type="PANTHER" id="PTHR43736:SF1">
    <property type="entry name" value="DIHYDRONEOPTERIN TRIPHOSPHATE DIPHOSPHATASE"/>
    <property type="match status" value="1"/>
</dbReference>
<dbReference type="PROSITE" id="PS00893">
    <property type="entry name" value="NUDIX_BOX"/>
    <property type="match status" value="1"/>
</dbReference>
<dbReference type="Pfam" id="PF00293">
    <property type="entry name" value="NUDIX"/>
    <property type="match status" value="1"/>
</dbReference>
<dbReference type="PROSITE" id="PS51462">
    <property type="entry name" value="NUDIX"/>
    <property type="match status" value="1"/>
</dbReference>
<keyword evidence="5" id="KW-1185">Reference proteome</keyword>
<evidence type="ECO:0000256" key="2">
    <source>
        <dbReference type="ARBA" id="ARBA00022801"/>
    </source>
</evidence>
<dbReference type="InterPro" id="IPR000086">
    <property type="entry name" value="NUDIX_hydrolase_dom"/>
</dbReference>
<dbReference type="GO" id="GO:0016787">
    <property type="term" value="F:hydrolase activity"/>
    <property type="evidence" value="ECO:0007669"/>
    <property type="project" value="UniProtKB-KW"/>
</dbReference>
<dbReference type="OrthoDB" id="2661124at2"/>
<dbReference type="SUPFAM" id="SSF55811">
    <property type="entry name" value="Nudix"/>
    <property type="match status" value="1"/>
</dbReference>
<gene>
    <name evidence="4" type="ORF">AUC31_05345</name>
</gene>
<dbReference type="Proteomes" id="UP000067683">
    <property type="component" value="Chromosome"/>
</dbReference>
<dbReference type="EMBL" id="CP013659">
    <property type="protein sequence ID" value="ALS74683.1"/>
    <property type="molecule type" value="Genomic_DNA"/>
</dbReference>
<accession>A0A0U2Z4B2</accession>
<name>A0A0U2Z4B2_9BACL</name>
<evidence type="ECO:0000313" key="4">
    <source>
        <dbReference type="EMBL" id="ALS74683.1"/>
    </source>
</evidence>
<evidence type="ECO:0000256" key="1">
    <source>
        <dbReference type="ARBA" id="ARBA00005582"/>
    </source>
</evidence>
<evidence type="ECO:0000259" key="3">
    <source>
        <dbReference type="PROSITE" id="PS51462"/>
    </source>
</evidence>
<feature type="domain" description="Nudix hydrolase" evidence="3">
    <location>
        <begin position="2"/>
        <end position="144"/>
    </location>
</feature>
<dbReference type="InterPro" id="IPR015797">
    <property type="entry name" value="NUDIX_hydrolase-like_dom_sf"/>
</dbReference>
<dbReference type="CDD" id="cd04663">
    <property type="entry name" value="NUDIX_Hydrolase"/>
    <property type="match status" value="1"/>
</dbReference>